<evidence type="ECO:0000256" key="3">
    <source>
        <dbReference type="PIRSR" id="PIRSR000137-2"/>
    </source>
</evidence>
<keyword evidence="7" id="KW-1185">Reference proteome</keyword>
<evidence type="ECO:0000256" key="1">
    <source>
        <dbReference type="ARBA" id="ARBA00010790"/>
    </source>
</evidence>
<feature type="active site" description="Proton acceptor" evidence="2">
    <location>
        <position position="581"/>
    </location>
</feature>
<keyword evidence="3" id="KW-0285">Flavoprotein</keyword>
<feature type="domain" description="Glucose-methanol-choline oxidoreductase N-terminal" evidence="5">
    <location>
        <begin position="287"/>
        <end position="301"/>
    </location>
</feature>
<feature type="binding site" evidence="3">
    <location>
        <position position="112"/>
    </location>
    <ligand>
        <name>FAD</name>
        <dbReference type="ChEBI" id="CHEBI:57692"/>
    </ligand>
</feature>
<gene>
    <name evidence="6" type="ORF">B0I35DRAFT_467756</name>
</gene>
<dbReference type="PANTHER" id="PTHR11552">
    <property type="entry name" value="GLUCOSE-METHANOL-CHOLINE GMC OXIDOREDUCTASE"/>
    <property type="match status" value="1"/>
</dbReference>
<dbReference type="InterPro" id="IPR036188">
    <property type="entry name" value="FAD/NAD-bd_sf"/>
</dbReference>
<dbReference type="PIRSF" id="PIRSF000137">
    <property type="entry name" value="Alcohol_oxidase"/>
    <property type="match status" value="1"/>
</dbReference>
<dbReference type="Pfam" id="PF05199">
    <property type="entry name" value="GMC_oxred_C"/>
    <property type="match status" value="1"/>
</dbReference>
<dbReference type="SUPFAM" id="SSF54373">
    <property type="entry name" value="FAD-linked reductases, C-terminal domain"/>
    <property type="match status" value="1"/>
</dbReference>
<dbReference type="InterPro" id="IPR000172">
    <property type="entry name" value="GMC_OxRdtase_N"/>
</dbReference>
<evidence type="ECO:0000256" key="4">
    <source>
        <dbReference type="SAM" id="SignalP"/>
    </source>
</evidence>
<dbReference type="SUPFAM" id="SSF51905">
    <property type="entry name" value="FAD/NAD(P)-binding domain"/>
    <property type="match status" value="1"/>
</dbReference>
<comment type="caution">
    <text evidence="6">The sequence shown here is derived from an EMBL/GenBank/DDBJ whole genome shotgun (WGS) entry which is preliminary data.</text>
</comment>
<protein>
    <submittedName>
        <fullName evidence="6">Choline dehydrogenase</fullName>
    </submittedName>
</protein>
<accession>A0A8K0WSM4</accession>
<organism evidence="6 7">
    <name type="scientific">Stachybotrys elegans</name>
    <dbReference type="NCBI Taxonomy" id="80388"/>
    <lineage>
        <taxon>Eukaryota</taxon>
        <taxon>Fungi</taxon>
        <taxon>Dikarya</taxon>
        <taxon>Ascomycota</taxon>
        <taxon>Pezizomycotina</taxon>
        <taxon>Sordariomycetes</taxon>
        <taxon>Hypocreomycetidae</taxon>
        <taxon>Hypocreales</taxon>
        <taxon>Stachybotryaceae</taxon>
        <taxon>Stachybotrys</taxon>
    </lineage>
</organism>
<dbReference type="Gene3D" id="3.50.50.60">
    <property type="entry name" value="FAD/NAD(P)-binding domain"/>
    <property type="match status" value="1"/>
</dbReference>
<keyword evidence="3" id="KW-0274">FAD</keyword>
<dbReference type="Pfam" id="PF00732">
    <property type="entry name" value="GMC_oxred_N"/>
    <property type="match status" value="1"/>
</dbReference>
<dbReference type="GO" id="GO:0016614">
    <property type="term" value="F:oxidoreductase activity, acting on CH-OH group of donors"/>
    <property type="evidence" value="ECO:0007669"/>
    <property type="project" value="InterPro"/>
</dbReference>
<evidence type="ECO:0000313" key="6">
    <source>
        <dbReference type="EMBL" id="KAH7322546.1"/>
    </source>
</evidence>
<sequence length="602" mass="64890">MFPRAVAVLTAAVGFASAATLVDRAGPGPKSYDYVIVGGGTAGLALATRLSLGMPNRQILVIEAGAEGLDDPEIYIPGMRTRAIGGPIDWAFVSTPQEFANNRTVGQPRGKVLGGSSALNFITHNRASLPEYDWEALGNEGWDAETFFAAMLRSENYTGIGSEHYGTDGVGYGGPIQTVINRVIADHQEAWIPTFNNLGIETNLESMGGDVNGVMYQFNTINADPWVRSYSANAYLPLAGDNLHVMTETRVAKINIDGKGRKKRTTGVTLTTGRVIKARREVILSAGALQTPQLLELSGIGRSDVLAAAGIKQLVDLPGVGENLQDHVRVQVNIQLAEGLVSTDLLRTNQTFHEEEMAKYEAGIPGLYDYSNSAFGFTNWEQALGAEGDARMKSLAEGISAQSASLQVMQEWMSNPVVPQMEIIYSNGYVGARFPAAGSELYGTSFISFVGCLMHPLSRGSVHIQSANIDDAPLINPNYLAEEHDLEALVEIVKYSRKLAETEPMRSQLGPEYEPGPEVVTDDDIREFIRRTVVPVSHPASTAALLPREDGGVVDSKLRVYGVENLRVVDASIMPVLVSAHITSAVYGIAERAAEIILADRK</sequence>
<evidence type="ECO:0000259" key="5">
    <source>
        <dbReference type="PROSITE" id="PS00624"/>
    </source>
</evidence>
<dbReference type="InterPro" id="IPR012132">
    <property type="entry name" value="GMC_OxRdtase"/>
</dbReference>
<feature type="chain" id="PRO_5035474521" evidence="4">
    <location>
        <begin position="19"/>
        <end position="602"/>
    </location>
</feature>
<evidence type="ECO:0000313" key="7">
    <source>
        <dbReference type="Proteomes" id="UP000813444"/>
    </source>
</evidence>
<name>A0A8K0WSM4_9HYPO</name>
<keyword evidence="4" id="KW-0732">Signal</keyword>
<feature type="signal peptide" evidence="4">
    <location>
        <begin position="1"/>
        <end position="18"/>
    </location>
</feature>
<dbReference type="PROSITE" id="PS00624">
    <property type="entry name" value="GMC_OXRED_2"/>
    <property type="match status" value="1"/>
</dbReference>
<dbReference type="InterPro" id="IPR007867">
    <property type="entry name" value="GMC_OxRtase_C"/>
</dbReference>
<dbReference type="GO" id="GO:0044550">
    <property type="term" value="P:secondary metabolite biosynthetic process"/>
    <property type="evidence" value="ECO:0007669"/>
    <property type="project" value="TreeGrafter"/>
</dbReference>
<comment type="similarity">
    <text evidence="1">Belongs to the GMC oxidoreductase family.</text>
</comment>
<reference evidence="6" key="1">
    <citation type="journal article" date="2021" name="Nat. Commun.">
        <title>Genetic determinants of endophytism in the Arabidopsis root mycobiome.</title>
        <authorList>
            <person name="Mesny F."/>
            <person name="Miyauchi S."/>
            <person name="Thiergart T."/>
            <person name="Pickel B."/>
            <person name="Atanasova L."/>
            <person name="Karlsson M."/>
            <person name="Huettel B."/>
            <person name="Barry K.W."/>
            <person name="Haridas S."/>
            <person name="Chen C."/>
            <person name="Bauer D."/>
            <person name="Andreopoulos W."/>
            <person name="Pangilinan J."/>
            <person name="LaButti K."/>
            <person name="Riley R."/>
            <person name="Lipzen A."/>
            <person name="Clum A."/>
            <person name="Drula E."/>
            <person name="Henrissat B."/>
            <person name="Kohler A."/>
            <person name="Grigoriev I.V."/>
            <person name="Martin F.M."/>
            <person name="Hacquard S."/>
        </authorList>
    </citation>
    <scope>NUCLEOTIDE SEQUENCE</scope>
    <source>
        <strain evidence="6">MPI-CAGE-CH-0235</strain>
    </source>
</reference>
<feature type="binding site" evidence="3">
    <location>
        <position position="251"/>
    </location>
    <ligand>
        <name>FAD</name>
        <dbReference type="ChEBI" id="CHEBI:57692"/>
    </ligand>
</feature>
<dbReference type="Gene3D" id="3.30.560.10">
    <property type="entry name" value="Glucose Oxidase, domain 3"/>
    <property type="match status" value="1"/>
</dbReference>
<dbReference type="EMBL" id="JAGPNK010000004">
    <property type="protein sequence ID" value="KAH7322546.1"/>
    <property type="molecule type" value="Genomic_DNA"/>
</dbReference>
<dbReference type="Proteomes" id="UP000813444">
    <property type="component" value="Unassembled WGS sequence"/>
</dbReference>
<dbReference type="PANTHER" id="PTHR11552:SF115">
    <property type="entry name" value="DEHYDROGENASE XPTC-RELATED"/>
    <property type="match status" value="1"/>
</dbReference>
<comment type="cofactor">
    <cofactor evidence="3">
        <name>FAD</name>
        <dbReference type="ChEBI" id="CHEBI:57692"/>
    </cofactor>
</comment>
<dbReference type="AlphaFoldDB" id="A0A8K0WSM4"/>
<feature type="active site" description="Proton donor" evidence="2">
    <location>
        <position position="538"/>
    </location>
</feature>
<proteinExistence type="inferred from homology"/>
<evidence type="ECO:0000256" key="2">
    <source>
        <dbReference type="PIRSR" id="PIRSR000137-1"/>
    </source>
</evidence>
<dbReference type="GO" id="GO:0050660">
    <property type="term" value="F:flavin adenine dinucleotide binding"/>
    <property type="evidence" value="ECO:0007669"/>
    <property type="project" value="InterPro"/>
</dbReference>
<dbReference type="OrthoDB" id="269227at2759"/>